<dbReference type="AlphaFoldDB" id="A0A5M6D6X3"/>
<accession>A0A5M6D6X3</accession>
<organism evidence="4 5">
    <name type="scientific">Roseiconus nitratireducens</name>
    <dbReference type="NCBI Taxonomy" id="2605748"/>
    <lineage>
        <taxon>Bacteria</taxon>
        <taxon>Pseudomonadati</taxon>
        <taxon>Planctomycetota</taxon>
        <taxon>Planctomycetia</taxon>
        <taxon>Pirellulales</taxon>
        <taxon>Pirellulaceae</taxon>
        <taxon>Roseiconus</taxon>
    </lineage>
</organism>
<evidence type="ECO:0000313" key="4">
    <source>
        <dbReference type="EMBL" id="KAA5540935.1"/>
    </source>
</evidence>
<protein>
    <recommendedName>
        <fullName evidence="6">Damage-inducible protein DinB</fullName>
    </recommendedName>
</protein>
<dbReference type="Pfam" id="PF05163">
    <property type="entry name" value="DinB"/>
    <property type="match status" value="2"/>
</dbReference>
<feature type="binding site" evidence="3">
    <location>
        <position position="115"/>
    </location>
    <ligand>
        <name>a divalent metal cation</name>
        <dbReference type="ChEBI" id="CHEBI:60240"/>
    </ligand>
</feature>
<comment type="similarity">
    <text evidence="1">Belongs to the DinB family.</text>
</comment>
<dbReference type="Proteomes" id="UP000324479">
    <property type="component" value="Unassembled WGS sequence"/>
</dbReference>
<proteinExistence type="inferred from homology"/>
<keyword evidence="5" id="KW-1185">Reference proteome</keyword>
<feature type="binding site" evidence="3">
    <location>
        <position position="202"/>
    </location>
    <ligand>
        <name>a divalent metal cation</name>
        <dbReference type="ChEBI" id="CHEBI:60240"/>
    </ligand>
</feature>
<gene>
    <name evidence="4" type="ORF">FYK55_18655</name>
</gene>
<name>A0A5M6D6X3_9BACT</name>
<evidence type="ECO:0000256" key="3">
    <source>
        <dbReference type="PIRSR" id="PIRSR607837-1"/>
    </source>
</evidence>
<evidence type="ECO:0008006" key="6">
    <source>
        <dbReference type="Google" id="ProtNLM"/>
    </source>
</evidence>
<dbReference type="InterPro" id="IPR034660">
    <property type="entry name" value="DinB/YfiT-like"/>
</dbReference>
<keyword evidence="2 3" id="KW-0479">Metal-binding</keyword>
<sequence length="421" mass="47991">MAASDRAETTGSGRRIDLGCSTRHVVVKLERSAARHLNGTRSADASWQRDRPDAENARLLQEPCTMSDYEMLDDLYAYNEWANSKVLSLCEGLTASQLDQEMPIGRGSLRATLFHILAAEDVWMDRWTGIPWRPFPTDPESIRLDEIQDGLDEVAAQRRSLIELNRPARWSETITYQDSKKNEHTHSLYDLLLHVANHGVHHRAQALHFLKKFGRTVPAGLDYIFYRLAASTVDQDPAAVKQLQQFGLSVGTIKSRDPQYDAALVQRLYAYHDWAMNEVFDMCDTVDVAALDQDFSMGSGTIRKCLRHLLDAEQWWIDNWSGDSNDFPRSAEEMPLQEIQSQWKKLSRKRKRFLATVDEDAAMKVVTVAPNGLPTSFRIGESVLQLPLHGTHHRAQIINMVRRSKGRLHNIDLLYAIDELK</sequence>
<dbReference type="PANTHER" id="PTHR37302:SF3">
    <property type="entry name" value="DAMAGE-INDUCIBLE PROTEIN DINB"/>
    <property type="match status" value="1"/>
</dbReference>
<dbReference type="SUPFAM" id="SSF109854">
    <property type="entry name" value="DinB/YfiT-like putative metalloenzymes"/>
    <property type="match status" value="2"/>
</dbReference>
<dbReference type="Gene3D" id="1.20.120.450">
    <property type="entry name" value="dinb family like domain"/>
    <property type="match status" value="2"/>
</dbReference>
<evidence type="ECO:0000256" key="2">
    <source>
        <dbReference type="ARBA" id="ARBA00022723"/>
    </source>
</evidence>
<dbReference type="PANTHER" id="PTHR37302">
    <property type="entry name" value="SLR1116 PROTEIN"/>
    <property type="match status" value="1"/>
</dbReference>
<evidence type="ECO:0000256" key="1">
    <source>
        <dbReference type="ARBA" id="ARBA00008635"/>
    </source>
</evidence>
<dbReference type="GO" id="GO:0046872">
    <property type="term" value="F:metal ion binding"/>
    <property type="evidence" value="ECO:0007669"/>
    <property type="project" value="UniProtKB-KW"/>
</dbReference>
<dbReference type="InterPro" id="IPR007837">
    <property type="entry name" value="DinB"/>
</dbReference>
<comment type="caution">
    <text evidence="4">The sequence shown here is derived from an EMBL/GenBank/DDBJ whole genome shotgun (WGS) entry which is preliminary data.</text>
</comment>
<evidence type="ECO:0000313" key="5">
    <source>
        <dbReference type="Proteomes" id="UP000324479"/>
    </source>
</evidence>
<feature type="binding site" evidence="3">
    <location>
        <position position="198"/>
    </location>
    <ligand>
        <name>a divalent metal cation</name>
        <dbReference type="ChEBI" id="CHEBI:60240"/>
    </ligand>
</feature>
<dbReference type="EMBL" id="VWOX01000011">
    <property type="protein sequence ID" value="KAA5540935.1"/>
    <property type="molecule type" value="Genomic_DNA"/>
</dbReference>
<reference evidence="4 5" key="1">
    <citation type="submission" date="2019-08" db="EMBL/GenBank/DDBJ databases">
        <authorList>
            <person name="Dhanesh K."/>
            <person name="Kumar G."/>
            <person name="Sasikala C."/>
            <person name="Venkata Ramana C."/>
        </authorList>
    </citation>
    <scope>NUCLEOTIDE SEQUENCE [LARGE SCALE GENOMIC DNA]</scope>
    <source>
        <strain evidence="4 5">JC645</strain>
    </source>
</reference>